<dbReference type="InterPro" id="IPR050493">
    <property type="entry name" value="FAD-dep_Monooxygenase_BioMet"/>
</dbReference>
<feature type="domain" description="FAD-binding" evidence="3">
    <location>
        <begin position="243"/>
        <end position="303"/>
    </location>
</feature>
<dbReference type="Proteomes" id="UP000215896">
    <property type="component" value="Unassembled WGS sequence"/>
</dbReference>
<evidence type="ECO:0000313" key="5">
    <source>
        <dbReference type="Proteomes" id="UP000215896"/>
    </source>
</evidence>
<dbReference type="PRINTS" id="PR00420">
    <property type="entry name" value="RNGMNOXGNASE"/>
</dbReference>
<dbReference type="Gene3D" id="3.50.50.60">
    <property type="entry name" value="FAD/NAD(P)-binding domain"/>
    <property type="match status" value="1"/>
</dbReference>
<dbReference type="RefSeq" id="WP_094405853.1">
    <property type="nucleotide sequence ID" value="NZ_NMVO01000014.1"/>
</dbReference>
<comment type="caution">
    <text evidence="4">The sequence shown here is derived from an EMBL/GenBank/DDBJ whole genome shotgun (WGS) entry which is preliminary data.</text>
</comment>
<dbReference type="GO" id="GO:0004497">
    <property type="term" value="F:monooxygenase activity"/>
    <property type="evidence" value="ECO:0007669"/>
    <property type="project" value="UniProtKB-KW"/>
</dbReference>
<evidence type="ECO:0000256" key="1">
    <source>
        <dbReference type="ARBA" id="ARBA00023002"/>
    </source>
</evidence>
<keyword evidence="5" id="KW-1185">Reference proteome</keyword>
<dbReference type="PANTHER" id="PTHR13789">
    <property type="entry name" value="MONOOXYGENASE"/>
    <property type="match status" value="1"/>
</dbReference>
<gene>
    <name evidence="4" type="ORF">CGZ94_12690</name>
</gene>
<dbReference type="AlphaFoldDB" id="A0A255GE44"/>
<dbReference type="EMBL" id="NMVO01000014">
    <property type="protein sequence ID" value="OYO12756.1"/>
    <property type="molecule type" value="Genomic_DNA"/>
</dbReference>
<sequence>MVTTIDIIGGGVAGLALAARLDPHRFRIRVLDAGRGAREVGTCFGIWPFAMPSLAALGLAERVRAAGVRPTAGSIWNAAGRRLVHSTRVPEVWLVTRVQLLDWLDQAVGPHVERVGTRVADPGTSEAELMIGADGAYSITRERIFGRGATSTGIVALRGLVPFPVEPGEYWGRGAHFGSTPHPDGLTNWFATLPEFRAGPAEALDRARAAFADFPAPVRAVLAAATPEQTLVNRIVEAPSLPSFVHGRTVLIGDAAHAMSPNLGRGACESLVDAAVLAEALGSAPPAEALARYDRVRRRPTQRIRRLAAAMRRLSLGGGPLRDPLLRTVGTLVR</sequence>
<proteinExistence type="predicted"/>
<reference evidence="4 5" key="1">
    <citation type="submission" date="2017-07" db="EMBL/GenBank/DDBJ databases">
        <title>Draft whole genome sequences of clinical Proprionibacteriaceae strains.</title>
        <authorList>
            <person name="Bernier A.-M."/>
            <person name="Bernard K."/>
            <person name="Domingo M.-C."/>
        </authorList>
    </citation>
    <scope>NUCLEOTIDE SEQUENCE [LARGE SCALE GENOMIC DNA]</scope>
    <source>
        <strain evidence="4 5">NML 030167</strain>
    </source>
</reference>
<organism evidence="4 5">
    <name type="scientific">Enemella evansiae</name>
    <dbReference type="NCBI Taxonomy" id="2016499"/>
    <lineage>
        <taxon>Bacteria</taxon>
        <taxon>Bacillati</taxon>
        <taxon>Actinomycetota</taxon>
        <taxon>Actinomycetes</taxon>
        <taxon>Propionibacteriales</taxon>
        <taxon>Propionibacteriaceae</taxon>
        <taxon>Enemella</taxon>
    </lineage>
</organism>
<keyword evidence="1" id="KW-0560">Oxidoreductase</keyword>
<dbReference type="SUPFAM" id="SSF51905">
    <property type="entry name" value="FAD/NAD(P)-binding domain"/>
    <property type="match status" value="1"/>
</dbReference>
<dbReference type="Pfam" id="PF01494">
    <property type="entry name" value="FAD_binding_3"/>
    <property type="match status" value="1"/>
</dbReference>
<dbReference type="OrthoDB" id="3212532at2"/>
<dbReference type="InterPro" id="IPR036188">
    <property type="entry name" value="FAD/NAD-bd_sf"/>
</dbReference>
<evidence type="ECO:0000313" key="4">
    <source>
        <dbReference type="EMBL" id="OYO12756.1"/>
    </source>
</evidence>
<accession>A0A255GE44</accession>
<evidence type="ECO:0000256" key="2">
    <source>
        <dbReference type="ARBA" id="ARBA00023033"/>
    </source>
</evidence>
<evidence type="ECO:0000259" key="3">
    <source>
        <dbReference type="Pfam" id="PF01494"/>
    </source>
</evidence>
<dbReference type="InterPro" id="IPR002938">
    <property type="entry name" value="FAD-bd"/>
</dbReference>
<protein>
    <submittedName>
        <fullName evidence="4">FAD-binding monooxygenase</fullName>
    </submittedName>
</protein>
<keyword evidence="2 4" id="KW-0503">Monooxygenase</keyword>
<dbReference type="GO" id="GO:0071949">
    <property type="term" value="F:FAD binding"/>
    <property type="evidence" value="ECO:0007669"/>
    <property type="project" value="InterPro"/>
</dbReference>
<name>A0A255GE44_9ACTN</name>
<dbReference type="Pfam" id="PF13450">
    <property type="entry name" value="NAD_binding_8"/>
    <property type="match status" value="1"/>
</dbReference>
<dbReference type="PANTHER" id="PTHR13789:SF309">
    <property type="entry name" value="PUTATIVE (AFU_ORTHOLOGUE AFUA_6G14510)-RELATED"/>
    <property type="match status" value="1"/>
</dbReference>